<feature type="transmembrane region" description="Helical" evidence="1">
    <location>
        <begin position="564"/>
        <end position="585"/>
    </location>
</feature>
<dbReference type="EMBL" id="CP132977">
    <property type="protein sequence ID" value="WMD23970.1"/>
    <property type="molecule type" value="Genomic_DNA"/>
</dbReference>
<evidence type="ECO:0000313" key="3">
    <source>
        <dbReference type="EMBL" id="WMD23970.1"/>
    </source>
</evidence>
<evidence type="ECO:0000256" key="1">
    <source>
        <dbReference type="SAM" id="Phobius"/>
    </source>
</evidence>
<keyword evidence="4" id="KW-1185">Reference proteome</keyword>
<dbReference type="RefSeq" id="WP_306951929.1">
    <property type="nucleotide sequence ID" value="NZ_CP132977.1"/>
</dbReference>
<reference evidence="3 4" key="1">
    <citation type="submission" date="2023-08" db="EMBL/GenBank/DDBJ databases">
        <title>Achromobacter seleniivolatilans sp. nov., isolated from seleniferous soil.</title>
        <authorList>
            <person name="Zhang S."/>
            <person name="Li K."/>
            <person name="Peng J."/>
            <person name="Zhao Q."/>
            <person name="Wang H."/>
            <person name="Guo Y."/>
        </authorList>
    </citation>
    <scope>NUCLEOTIDE SEQUENCE [LARGE SCALE GENOMIC DNA]</scope>
    <source>
        <strain evidence="3 4">R39</strain>
        <plasmid evidence="3 4">unnamed</plasmid>
    </source>
</reference>
<gene>
    <name evidence="3" type="ORF">RAS12_30520</name>
</gene>
<name>A0ABY9MB58_9BURK</name>
<feature type="transmembrane region" description="Helical" evidence="1">
    <location>
        <begin position="631"/>
        <end position="655"/>
    </location>
</feature>
<protein>
    <submittedName>
        <fullName evidence="3">DotA/TraY family protein</fullName>
    </submittedName>
</protein>
<keyword evidence="1" id="KW-1133">Transmembrane helix</keyword>
<organism evidence="3 4">
    <name type="scientific">Achromobacter seleniivolatilans</name>
    <dbReference type="NCBI Taxonomy" id="3047478"/>
    <lineage>
        <taxon>Bacteria</taxon>
        <taxon>Pseudomonadati</taxon>
        <taxon>Pseudomonadota</taxon>
        <taxon>Betaproteobacteria</taxon>
        <taxon>Burkholderiales</taxon>
        <taxon>Alcaligenaceae</taxon>
        <taxon>Achromobacter</taxon>
    </lineage>
</organism>
<keyword evidence="1" id="KW-0472">Membrane</keyword>
<geneLocation type="plasmid" evidence="3 4">
    <name>unnamed</name>
</geneLocation>
<evidence type="ECO:0000313" key="4">
    <source>
        <dbReference type="Proteomes" id="UP001234798"/>
    </source>
</evidence>
<sequence length="751" mass="80037">MKAKSSRMSICRSWLTPAFLVAMSLLTQAALAQQRPPTTGELEQAINRDTDKSYEVLRMVFGQFAQNPFLEVGTPDTLLGHVFLISNLVIMALGVVWFTYNVGAGILTSAHEGRVLGQRMSSAWFPVRTTVGVAGMLPVFGGFSAAQAVMMWTGLLGIGAANMSLHASIDAAANYAPLVQSEAMVKPLGSGVLAADVADALFMSKVCVLANRAYDKPDGYSTANLLVDNLSSDDGKRRNSLYGERLCGGVNLSGNKFATDNARSDSGLQSMLAYRVASVDYAAIAKAGRQASVTQLRLLSAAVNVVAIDWFSGYQNALKNGTKIPDWPTKNLELSRKGVNFAWKEIIAPLVPKGSAIREKVIKTIKRDGWAVLGAWNSTFAEANAAIVDAANVYTVSVTSPGNRVGFSFGELGDQIRGLGQRALSAVGLGDVPQTDVVRDTLAALNSKRETAESSSECLFSSWESSTGNCSMGQAIALYMIDGISANSGGQGLVNPIIAAKNVGDWLMTLPQVAYFANKLKNLPGPGRAVSAAAEAAGKIATNRAMSSLAKLMGGDAIAFLEKLGMAMFIVGAVLAIYVPFIPFLTWMTSIIGYFTTFVEGLVAMQLGAFSHLSGEGDGMGSRTERAYTHLLAVLIRPTLMVVSFFIANAMLIMLGTLFNQMFAAALANVQGNSVTGIATIIGVLAVFMVWQVVMVQGIYNMVYEIPDRSLGWIGSQLEARFGREMDHKIESMTHTSMRWAGTSGIGMVKV</sequence>
<dbReference type="InterPro" id="IPR027628">
    <property type="entry name" value="DotA_TraY"/>
</dbReference>
<keyword evidence="2" id="KW-0732">Signal</keyword>
<keyword evidence="3" id="KW-0614">Plasmid</keyword>
<feature type="transmembrane region" description="Helical" evidence="1">
    <location>
        <begin position="78"/>
        <end position="100"/>
    </location>
</feature>
<evidence type="ECO:0000256" key="2">
    <source>
        <dbReference type="SAM" id="SignalP"/>
    </source>
</evidence>
<keyword evidence="1" id="KW-0812">Transmembrane</keyword>
<feature type="signal peptide" evidence="2">
    <location>
        <begin position="1"/>
        <end position="29"/>
    </location>
</feature>
<dbReference type="Proteomes" id="UP001234798">
    <property type="component" value="Plasmid unnamed"/>
</dbReference>
<feature type="chain" id="PRO_5047077575" evidence="2">
    <location>
        <begin position="30"/>
        <end position="751"/>
    </location>
</feature>
<proteinExistence type="predicted"/>
<feature type="transmembrane region" description="Helical" evidence="1">
    <location>
        <begin position="675"/>
        <end position="700"/>
    </location>
</feature>
<dbReference type="NCBIfam" id="TIGR04346">
    <property type="entry name" value="DotA_TraY"/>
    <property type="match status" value="1"/>
</dbReference>
<accession>A0ABY9MB58</accession>